<protein>
    <submittedName>
        <fullName evidence="1">Uncharacterized protein</fullName>
    </submittedName>
</protein>
<proteinExistence type="predicted"/>
<reference evidence="1" key="1">
    <citation type="submission" date="2019-02" db="EMBL/GenBank/DDBJ databases">
        <authorList>
            <person name="Gruber-Vodicka R. H."/>
            <person name="Seah K. B. B."/>
        </authorList>
    </citation>
    <scope>NUCLEOTIDE SEQUENCE</scope>
    <source>
        <strain evidence="1">BECK_BY1</strain>
    </source>
</reference>
<organism evidence="1">
    <name type="scientific">Candidatus Kentrum sp. TUN</name>
    <dbReference type="NCBI Taxonomy" id="2126343"/>
    <lineage>
        <taxon>Bacteria</taxon>
        <taxon>Pseudomonadati</taxon>
        <taxon>Pseudomonadota</taxon>
        <taxon>Gammaproteobacteria</taxon>
        <taxon>Candidatus Kentrum</taxon>
    </lineage>
</organism>
<gene>
    <name evidence="1" type="ORF">BECKTUN1418D_GA0071000_103812</name>
</gene>
<name>A0A450ZPW6_9GAMM</name>
<sequence>MAWDLLPSGDAALALVGVGVHQGEPGQESLSEQNVALFLVGRDYGLVMGFDEGGLDGCLDRAAGPTEFFVLCE</sequence>
<dbReference type="EMBL" id="CAADFX010000038">
    <property type="protein sequence ID" value="VFK55872.1"/>
    <property type="molecule type" value="Genomic_DNA"/>
</dbReference>
<dbReference type="AlphaFoldDB" id="A0A450ZPW6"/>
<evidence type="ECO:0000313" key="1">
    <source>
        <dbReference type="EMBL" id="VFK55872.1"/>
    </source>
</evidence>
<accession>A0A450ZPW6</accession>